<protein>
    <submittedName>
        <fullName evidence="3">IcmC (DotE)</fullName>
    </submittedName>
</protein>
<gene>
    <name evidence="2" type="ORF">Lbir_2716</name>
    <name evidence="3" type="ORF">NCTC12437_00946</name>
</gene>
<organism evidence="3 5">
    <name type="scientific">Legionella birminghamensis</name>
    <dbReference type="NCBI Taxonomy" id="28083"/>
    <lineage>
        <taxon>Bacteria</taxon>
        <taxon>Pseudomonadati</taxon>
        <taxon>Pseudomonadota</taxon>
        <taxon>Gammaproteobacteria</taxon>
        <taxon>Legionellales</taxon>
        <taxon>Legionellaceae</taxon>
        <taxon>Legionella</taxon>
    </lineage>
</organism>
<dbReference type="EMBL" id="LNXT01000048">
    <property type="protein sequence ID" value="KTC68114.1"/>
    <property type="molecule type" value="Genomic_DNA"/>
</dbReference>
<dbReference type="AlphaFoldDB" id="A0A378I8P0"/>
<sequence>MGDGGSGGLVSWITSNASIFNNLAANLLPVERLVTGAAYLIGIAFAFKAIYSLKVYGEARTMMSSNTSIKEPVMYIMVAAILIYFPTGLDIMLNTTFGSSNILQYAPMDSQNQALDTLFGTGSAVGQSLSLLIQVIGVIAFVRGWVLIARSASQGQPPGGTGKGLMHVFGGILAMNIVATLEMINNTLYGTS</sequence>
<evidence type="ECO:0000313" key="2">
    <source>
        <dbReference type="EMBL" id="KTC68114.1"/>
    </source>
</evidence>
<dbReference type="Proteomes" id="UP000054735">
    <property type="component" value="Unassembled WGS sequence"/>
</dbReference>
<accession>A0A378I8P0</accession>
<keyword evidence="1" id="KW-0472">Membrane</keyword>
<feature type="transmembrane region" description="Helical" evidence="1">
    <location>
        <begin position="131"/>
        <end position="152"/>
    </location>
</feature>
<feature type="transmembrane region" description="Helical" evidence="1">
    <location>
        <begin position="72"/>
        <end position="93"/>
    </location>
</feature>
<keyword evidence="4" id="KW-1185">Reference proteome</keyword>
<feature type="transmembrane region" description="Helical" evidence="1">
    <location>
        <begin position="33"/>
        <end position="51"/>
    </location>
</feature>
<keyword evidence="1" id="KW-0812">Transmembrane</keyword>
<evidence type="ECO:0000313" key="4">
    <source>
        <dbReference type="Proteomes" id="UP000054735"/>
    </source>
</evidence>
<proteinExistence type="predicted"/>
<dbReference type="OrthoDB" id="5644612at2"/>
<name>A0A378I8P0_9GAMM</name>
<reference evidence="3 5" key="2">
    <citation type="submission" date="2018-06" db="EMBL/GenBank/DDBJ databases">
        <authorList>
            <consortium name="Pathogen Informatics"/>
            <person name="Doyle S."/>
        </authorList>
    </citation>
    <scope>NUCLEOTIDE SEQUENCE [LARGE SCALE GENOMIC DNA]</scope>
    <source>
        <strain evidence="3 5">NCTC12437</strain>
    </source>
</reference>
<evidence type="ECO:0000313" key="3">
    <source>
        <dbReference type="EMBL" id="STX31176.1"/>
    </source>
</evidence>
<evidence type="ECO:0000313" key="5">
    <source>
        <dbReference type="Proteomes" id="UP000255066"/>
    </source>
</evidence>
<feature type="transmembrane region" description="Helical" evidence="1">
    <location>
        <begin position="164"/>
        <end position="184"/>
    </location>
</feature>
<dbReference type="RefSeq" id="WP_058524706.1">
    <property type="nucleotide sequence ID" value="NZ_CAAAHV010000004.1"/>
</dbReference>
<reference evidence="2 4" key="1">
    <citation type="submission" date="2015-11" db="EMBL/GenBank/DDBJ databases">
        <title>Genomic analysis of 38 Legionella species identifies large and diverse effector repertoires.</title>
        <authorList>
            <person name="Burstein D."/>
            <person name="Amaro F."/>
            <person name="Zusman T."/>
            <person name="Lifshitz Z."/>
            <person name="Cohen O."/>
            <person name="Gilbert J.A."/>
            <person name="Pupko T."/>
            <person name="Shuman H.A."/>
            <person name="Segal G."/>
        </authorList>
    </citation>
    <scope>NUCLEOTIDE SEQUENCE [LARGE SCALE GENOMIC DNA]</scope>
    <source>
        <strain evidence="2 4">CDC#1407-AL-14</strain>
    </source>
</reference>
<dbReference type="EMBL" id="UGNW01000001">
    <property type="protein sequence ID" value="STX31176.1"/>
    <property type="molecule type" value="Genomic_DNA"/>
</dbReference>
<dbReference type="Proteomes" id="UP000255066">
    <property type="component" value="Unassembled WGS sequence"/>
</dbReference>
<keyword evidence="1" id="KW-1133">Transmembrane helix</keyword>
<evidence type="ECO:0000256" key="1">
    <source>
        <dbReference type="SAM" id="Phobius"/>
    </source>
</evidence>
<dbReference type="STRING" id="28083.Lbir_2716"/>